<protein>
    <submittedName>
        <fullName evidence="2 3">Transcription factor 25</fullName>
    </submittedName>
</protein>
<organism evidence="3 4">
    <name type="scientific">Helianthus annuus</name>
    <name type="common">Common sunflower</name>
    <dbReference type="NCBI Taxonomy" id="4232"/>
    <lineage>
        <taxon>Eukaryota</taxon>
        <taxon>Viridiplantae</taxon>
        <taxon>Streptophyta</taxon>
        <taxon>Embryophyta</taxon>
        <taxon>Tracheophyta</taxon>
        <taxon>Spermatophyta</taxon>
        <taxon>Magnoliopsida</taxon>
        <taxon>eudicotyledons</taxon>
        <taxon>Gunneridae</taxon>
        <taxon>Pentapetalae</taxon>
        <taxon>asterids</taxon>
        <taxon>campanulids</taxon>
        <taxon>Asterales</taxon>
        <taxon>Asteraceae</taxon>
        <taxon>Asteroideae</taxon>
        <taxon>Heliantheae alliance</taxon>
        <taxon>Heliantheae</taxon>
        <taxon>Helianthus</taxon>
    </lineage>
</organism>
<evidence type="ECO:0000256" key="1">
    <source>
        <dbReference type="SAM" id="MobiDB-lite"/>
    </source>
</evidence>
<dbReference type="EMBL" id="CM007906">
    <property type="protein sequence ID" value="OTF85641.1"/>
    <property type="molecule type" value="Genomic_DNA"/>
</dbReference>
<dbReference type="Gramene" id="mRNA:HanXRQr2_Chr17g0791671">
    <property type="protein sequence ID" value="mRNA:HanXRQr2_Chr17g0791671"/>
    <property type="gene ID" value="HanXRQr2_Chr17g0791671"/>
</dbReference>
<accession>A0A251RN66</accession>
<dbReference type="OrthoDB" id="205993at2759"/>
<dbReference type="STRING" id="4232.A0A251RN66"/>
<feature type="compositionally biased region" description="Basic residues" evidence="1">
    <location>
        <begin position="87"/>
        <end position="98"/>
    </location>
</feature>
<feature type="compositionally biased region" description="Polar residues" evidence="1">
    <location>
        <begin position="10"/>
        <end position="21"/>
    </location>
</feature>
<name>A0A251RN66_HELAN</name>
<dbReference type="AlphaFoldDB" id="A0A251RN66"/>
<sequence length="621" mass="70997">MSARALRKVLNQQESANNLNNDLSDVDESESPPDSPQPFSNPFDLLNDQDQQEQESEPSDVETSSTVKKEDDDDKKNTATNAAPSNKKSKKKKKKKNKTKELSSNTDDADSLDSILNDLSFGVDLSGGRHQPSNGKPENVNGAGKRCTTNILQVDPKFLSADNELRRIFGSKVVNSFEKSNRAGSSRQLGRPRRRVIQKYKKTIIISPSDHWPRWDGSLSMELLENKNGCNYFRYVHSSTYSLAQQQFEAAKSSHDLNTIASILLRYPYHIDSLITLAEYFKFSGELQMSADSTAKALYALECAWHPLFTPLQGNCQLKYEHDTNKPFFTTLFAHMKNMDRRGCHRSALELCKLLISLDSDDPMGALFCVDYFALRSEEYKWLERFSEEYNSDNSMWLYPNFSYSLAICRFYLEREERLKETETKATSSDLMKQALMLHPSVVKKLVVKAPLKEQVWSKIVNHRFFGKDETGSESLDHLINIYVEKSYIIWRLPELHNFLKDTALSVIEKMEINQSEARDWACVREEAFASNKNEYSHLMVSDFSDSTPTIPPENLQNFMVDPRLLEMHNNDGNHNQENGDGVVRLEVTDQNALAVLLEAMMPWVDYETGEGDDMPQDNED</sequence>
<evidence type="ECO:0000313" key="2">
    <source>
        <dbReference type="EMBL" id="KAF5754474.1"/>
    </source>
</evidence>
<dbReference type="Proteomes" id="UP000215914">
    <property type="component" value="Chromosome 17"/>
</dbReference>
<reference evidence="3" key="2">
    <citation type="submission" date="2017-02" db="EMBL/GenBank/DDBJ databases">
        <title>Sunflower complete genome.</title>
        <authorList>
            <person name="Langlade N."/>
            <person name="Munos S."/>
        </authorList>
    </citation>
    <scope>NUCLEOTIDE SEQUENCE [LARGE SCALE GENOMIC DNA]</scope>
    <source>
        <tissue evidence="3">Leaves</tissue>
    </source>
</reference>
<keyword evidence="4" id="KW-1185">Reference proteome</keyword>
<reference evidence="2" key="3">
    <citation type="submission" date="2020-06" db="EMBL/GenBank/DDBJ databases">
        <title>Helianthus annuus Genome sequencing and assembly Release 2.</title>
        <authorList>
            <person name="Gouzy J."/>
            <person name="Langlade N."/>
            <person name="Munos S."/>
        </authorList>
    </citation>
    <scope>NUCLEOTIDE SEQUENCE</scope>
    <source>
        <tissue evidence="2">Leaves</tissue>
    </source>
</reference>
<dbReference type="EMBL" id="MNCJ02000332">
    <property type="protein sequence ID" value="KAF5754474.1"/>
    <property type="molecule type" value="Genomic_DNA"/>
</dbReference>
<gene>
    <name evidence="3" type="ORF">HannXRQ_Chr17g0542101</name>
    <name evidence="2" type="ORF">HanXRQr2_Chr17g0791671</name>
</gene>
<dbReference type="InterPro" id="IPR006994">
    <property type="entry name" value="TCF25/Rqc1"/>
</dbReference>
<dbReference type="PANTHER" id="PTHR22684">
    <property type="entry name" value="NULP1-RELATED"/>
    <property type="match status" value="1"/>
</dbReference>
<dbReference type="Pfam" id="PF04910">
    <property type="entry name" value="Tcf25"/>
    <property type="match status" value="1"/>
</dbReference>
<reference evidence="2 4" key="1">
    <citation type="journal article" date="2017" name="Nature">
        <title>The sunflower genome provides insights into oil metabolism, flowering and Asterid evolution.</title>
        <authorList>
            <person name="Badouin H."/>
            <person name="Gouzy J."/>
            <person name="Grassa C.J."/>
            <person name="Murat F."/>
            <person name="Staton S.E."/>
            <person name="Cottret L."/>
            <person name="Lelandais-Briere C."/>
            <person name="Owens G.L."/>
            <person name="Carrere S."/>
            <person name="Mayjonade B."/>
            <person name="Legrand L."/>
            <person name="Gill N."/>
            <person name="Kane N.C."/>
            <person name="Bowers J.E."/>
            <person name="Hubner S."/>
            <person name="Bellec A."/>
            <person name="Berard A."/>
            <person name="Berges H."/>
            <person name="Blanchet N."/>
            <person name="Boniface M.C."/>
            <person name="Brunel D."/>
            <person name="Catrice O."/>
            <person name="Chaidir N."/>
            <person name="Claudel C."/>
            <person name="Donnadieu C."/>
            <person name="Faraut T."/>
            <person name="Fievet G."/>
            <person name="Helmstetter N."/>
            <person name="King M."/>
            <person name="Knapp S.J."/>
            <person name="Lai Z."/>
            <person name="Le Paslier M.C."/>
            <person name="Lippi Y."/>
            <person name="Lorenzon L."/>
            <person name="Mandel J.R."/>
            <person name="Marage G."/>
            <person name="Marchand G."/>
            <person name="Marquand E."/>
            <person name="Bret-Mestries E."/>
            <person name="Morien E."/>
            <person name="Nambeesan S."/>
            <person name="Nguyen T."/>
            <person name="Pegot-Espagnet P."/>
            <person name="Pouilly N."/>
            <person name="Raftis F."/>
            <person name="Sallet E."/>
            <person name="Schiex T."/>
            <person name="Thomas J."/>
            <person name="Vandecasteele C."/>
            <person name="Vares D."/>
            <person name="Vear F."/>
            <person name="Vautrin S."/>
            <person name="Crespi M."/>
            <person name="Mangin B."/>
            <person name="Burke J.M."/>
            <person name="Salse J."/>
            <person name="Munos S."/>
            <person name="Vincourt P."/>
            <person name="Rieseberg L.H."/>
            <person name="Langlade N.B."/>
        </authorList>
    </citation>
    <scope>NUCLEOTIDE SEQUENCE [LARGE SCALE GENOMIC DNA]</scope>
    <source>
        <strain evidence="4">cv. SF193</strain>
        <tissue evidence="2">Leaves</tissue>
    </source>
</reference>
<feature type="compositionally biased region" description="Basic and acidic residues" evidence="1">
    <location>
        <begin position="67"/>
        <end position="77"/>
    </location>
</feature>
<evidence type="ECO:0000313" key="3">
    <source>
        <dbReference type="EMBL" id="OTF85641.1"/>
    </source>
</evidence>
<dbReference type="InParanoid" id="A0A251RN66"/>
<dbReference type="GO" id="GO:1990112">
    <property type="term" value="C:RQC complex"/>
    <property type="evidence" value="ECO:0000318"/>
    <property type="project" value="GO_Central"/>
</dbReference>
<feature type="region of interest" description="Disordered" evidence="1">
    <location>
        <begin position="1"/>
        <end position="144"/>
    </location>
</feature>
<dbReference type="FunCoup" id="A0A251RN66">
    <property type="interactions" value="4916"/>
</dbReference>
<proteinExistence type="predicted"/>
<feature type="compositionally biased region" description="Acidic residues" evidence="1">
    <location>
        <begin position="50"/>
        <end position="60"/>
    </location>
</feature>
<evidence type="ECO:0000313" key="4">
    <source>
        <dbReference type="Proteomes" id="UP000215914"/>
    </source>
</evidence>
<dbReference type="OMA" id="HAYLWEV"/>
<dbReference type="PANTHER" id="PTHR22684:SF0">
    <property type="entry name" value="RIBOSOME QUALITY CONTROL COMPLEX SUBUNIT TCF25"/>
    <property type="match status" value="1"/>
</dbReference>